<gene>
    <name evidence="1" type="ORF">FCALED_LOCUS14623</name>
</gene>
<dbReference type="OrthoDB" id="10407121at2759"/>
<dbReference type="AlphaFoldDB" id="A0A9N9NEN9"/>
<protein>
    <submittedName>
        <fullName evidence="1">7384_t:CDS:1</fullName>
    </submittedName>
</protein>
<sequence>MNKWMFGGVDEGISIDPYTRMVKVYSRDANTNRIICQETHI</sequence>
<dbReference type="EMBL" id="CAJVPQ010011027">
    <property type="protein sequence ID" value="CAG8725275.1"/>
    <property type="molecule type" value="Genomic_DNA"/>
</dbReference>
<dbReference type="Proteomes" id="UP000789570">
    <property type="component" value="Unassembled WGS sequence"/>
</dbReference>
<feature type="non-terminal residue" evidence="1">
    <location>
        <position position="41"/>
    </location>
</feature>
<keyword evidence="2" id="KW-1185">Reference proteome</keyword>
<comment type="caution">
    <text evidence="1">The sequence shown here is derived from an EMBL/GenBank/DDBJ whole genome shotgun (WGS) entry which is preliminary data.</text>
</comment>
<evidence type="ECO:0000313" key="1">
    <source>
        <dbReference type="EMBL" id="CAG8725275.1"/>
    </source>
</evidence>
<organism evidence="1 2">
    <name type="scientific">Funneliformis caledonium</name>
    <dbReference type="NCBI Taxonomy" id="1117310"/>
    <lineage>
        <taxon>Eukaryota</taxon>
        <taxon>Fungi</taxon>
        <taxon>Fungi incertae sedis</taxon>
        <taxon>Mucoromycota</taxon>
        <taxon>Glomeromycotina</taxon>
        <taxon>Glomeromycetes</taxon>
        <taxon>Glomerales</taxon>
        <taxon>Glomeraceae</taxon>
        <taxon>Funneliformis</taxon>
    </lineage>
</organism>
<name>A0A9N9NEN9_9GLOM</name>
<reference evidence="1" key="1">
    <citation type="submission" date="2021-06" db="EMBL/GenBank/DDBJ databases">
        <authorList>
            <person name="Kallberg Y."/>
            <person name="Tangrot J."/>
            <person name="Rosling A."/>
        </authorList>
    </citation>
    <scope>NUCLEOTIDE SEQUENCE</scope>
    <source>
        <strain evidence="1">UK204</strain>
    </source>
</reference>
<accession>A0A9N9NEN9</accession>
<evidence type="ECO:0000313" key="2">
    <source>
        <dbReference type="Proteomes" id="UP000789570"/>
    </source>
</evidence>
<proteinExistence type="predicted"/>